<keyword evidence="4 9" id="KW-0812">Transmembrane</keyword>
<feature type="transmembrane region" description="Helical" evidence="10">
    <location>
        <begin position="216"/>
        <end position="233"/>
    </location>
</feature>
<dbReference type="GO" id="GO:0051205">
    <property type="term" value="P:protein insertion into membrane"/>
    <property type="evidence" value="ECO:0007669"/>
    <property type="project" value="TreeGrafter"/>
</dbReference>
<dbReference type="CDD" id="cd20070">
    <property type="entry name" value="5TM_YidC_Alb3"/>
    <property type="match status" value="1"/>
</dbReference>
<evidence type="ECO:0000256" key="9">
    <source>
        <dbReference type="RuleBase" id="RU003945"/>
    </source>
</evidence>
<keyword evidence="5" id="KW-0653">Protein transport</keyword>
<dbReference type="Proteomes" id="UP000233325">
    <property type="component" value="Unassembled WGS sequence"/>
</dbReference>
<evidence type="ECO:0000256" key="2">
    <source>
        <dbReference type="ARBA" id="ARBA00022448"/>
    </source>
</evidence>
<dbReference type="AlphaFoldDB" id="A0A2N2E3H9"/>
<evidence type="ECO:0000256" key="3">
    <source>
        <dbReference type="ARBA" id="ARBA00022475"/>
    </source>
</evidence>
<comment type="similarity">
    <text evidence="9">Belongs to the OXA1/ALB3/YidC family.</text>
</comment>
<organism evidence="12 13">
    <name type="scientific">Candidatus Falkowbacteria bacterium HGW-Falkowbacteria-2</name>
    <dbReference type="NCBI Taxonomy" id="2013769"/>
    <lineage>
        <taxon>Bacteria</taxon>
        <taxon>Candidatus Falkowiibacteriota</taxon>
    </lineage>
</organism>
<keyword evidence="2" id="KW-0813">Transport</keyword>
<comment type="caution">
    <text evidence="12">The sequence shown here is derived from an EMBL/GenBank/DDBJ whole genome shotgun (WGS) entry which is preliminary data.</text>
</comment>
<evidence type="ECO:0000256" key="1">
    <source>
        <dbReference type="ARBA" id="ARBA00004651"/>
    </source>
</evidence>
<dbReference type="GO" id="GO:0005886">
    <property type="term" value="C:plasma membrane"/>
    <property type="evidence" value="ECO:0007669"/>
    <property type="project" value="UniProtKB-SubCell"/>
</dbReference>
<keyword evidence="8" id="KW-0143">Chaperone</keyword>
<evidence type="ECO:0000256" key="10">
    <source>
        <dbReference type="SAM" id="Phobius"/>
    </source>
</evidence>
<name>A0A2N2E3H9_9BACT</name>
<dbReference type="Pfam" id="PF02096">
    <property type="entry name" value="60KD_IMP"/>
    <property type="match status" value="1"/>
</dbReference>
<dbReference type="PANTHER" id="PTHR12428">
    <property type="entry name" value="OXA1"/>
    <property type="match status" value="1"/>
</dbReference>
<dbReference type="GO" id="GO:0032977">
    <property type="term" value="F:membrane insertase activity"/>
    <property type="evidence" value="ECO:0007669"/>
    <property type="project" value="InterPro"/>
</dbReference>
<accession>A0A2N2E3H9</accession>
<evidence type="ECO:0000259" key="11">
    <source>
        <dbReference type="Pfam" id="PF02096"/>
    </source>
</evidence>
<dbReference type="InterPro" id="IPR001708">
    <property type="entry name" value="YidC/ALB3/OXA1/COX18"/>
</dbReference>
<dbReference type="InterPro" id="IPR028055">
    <property type="entry name" value="YidC/Oxa/ALB_C"/>
</dbReference>
<evidence type="ECO:0000256" key="8">
    <source>
        <dbReference type="ARBA" id="ARBA00023186"/>
    </source>
</evidence>
<comment type="subcellular location">
    <subcellularLocation>
        <location evidence="1">Cell membrane</location>
        <topology evidence="1">Multi-pass membrane protein</topology>
    </subcellularLocation>
    <subcellularLocation>
        <location evidence="9">Membrane</location>
        <topology evidence="9">Multi-pass membrane protein</topology>
    </subcellularLocation>
</comment>
<feature type="transmembrane region" description="Helical" evidence="10">
    <location>
        <begin position="92"/>
        <end position="115"/>
    </location>
</feature>
<dbReference type="NCBIfam" id="TIGR03592">
    <property type="entry name" value="yidC_oxa1_cterm"/>
    <property type="match status" value="1"/>
</dbReference>
<feature type="transmembrane region" description="Helical" evidence="10">
    <location>
        <begin position="29"/>
        <end position="47"/>
    </location>
</feature>
<keyword evidence="3" id="KW-1003">Cell membrane</keyword>
<dbReference type="GO" id="GO:0015031">
    <property type="term" value="P:protein transport"/>
    <property type="evidence" value="ECO:0007669"/>
    <property type="project" value="UniProtKB-KW"/>
</dbReference>
<evidence type="ECO:0000256" key="4">
    <source>
        <dbReference type="ARBA" id="ARBA00022692"/>
    </source>
</evidence>
<evidence type="ECO:0000256" key="6">
    <source>
        <dbReference type="ARBA" id="ARBA00022989"/>
    </source>
</evidence>
<dbReference type="InterPro" id="IPR047196">
    <property type="entry name" value="YidC_ALB_C"/>
</dbReference>
<reference evidence="12 13" key="1">
    <citation type="journal article" date="2017" name="ISME J.">
        <title>Potential for microbial H2 and metal transformations associated with novel bacteria and archaea in deep terrestrial subsurface sediments.</title>
        <authorList>
            <person name="Hernsdorf A.W."/>
            <person name="Amano Y."/>
            <person name="Miyakawa K."/>
            <person name="Ise K."/>
            <person name="Suzuki Y."/>
            <person name="Anantharaman K."/>
            <person name="Probst A."/>
            <person name="Burstein D."/>
            <person name="Thomas B.C."/>
            <person name="Banfield J.F."/>
        </authorList>
    </citation>
    <scope>NUCLEOTIDE SEQUENCE [LARGE SCALE GENOMIC DNA]</scope>
    <source>
        <strain evidence="12">HGW-Falkowbacteria-2</strain>
    </source>
</reference>
<protein>
    <recommendedName>
        <fullName evidence="11">Membrane insertase YidC/Oxa/ALB C-terminal domain-containing protein</fullName>
    </recommendedName>
</protein>
<evidence type="ECO:0000313" key="12">
    <source>
        <dbReference type="EMBL" id="PKM89263.1"/>
    </source>
</evidence>
<keyword evidence="7 10" id="KW-0472">Membrane</keyword>
<proteinExistence type="inferred from homology"/>
<evidence type="ECO:0000256" key="7">
    <source>
        <dbReference type="ARBA" id="ARBA00023136"/>
    </source>
</evidence>
<dbReference type="EMBL" id="PHAH01000003">
    <property type="protein sequence ID" value="PKM89263.1"/>
    <property type="molecule type" value="Genomic_DNA"/>
</dbReference>
<sequence length="250" mass="28529">MIYLFNTIFYQPIFNLLVFLYDSVTFQDLGLAIILLTVIIKLILWPLSRKSIKSQQSLQTLQPKIDELKAKHKGNQQEMGKEMMALYKEHKINPFSSCLPLILQLPFFIAVYQVLRKGLDNNFEMLYPFIARPEVIHPFLLNFLDLSKPNIYLAVLAGAAQFWQAKMMMAKKVDVKTGGEGAKDENMAAIMSKQMVYFMPALTVFIGITLPGGLTLYWLVITLLTVLQQVVMARKQPKNDPPTIEGQIIQ</sequence>
<feature type="domain" description="Membrane insertase YidC/Oxa/ALB C-terminal" evidence="11">
    <location>
        <begin position="30"/>
        <end position="233"/>
    </location>
</feature>
<evidence type="ECO:0000313" key="13">
    <source>
        <dbReference type="Proteomes" id="UP000233325"/>
    </source>
</evidence>
<dbReference type="PANTHER" id="PTHR12428:SF65">
    <property type="entry name" value="CYTOCHROME C OXIDASE ASSEMBLY PROTEIN COX18, MITOCHONDRIAL"/>
    <property type="match status" value="1"/>
</dbReference>
<evidence type="ECO:0000256" key="5">
    <source>
        <dbReference type="ARBA" id="ARBA00022927"/>
    </source>
</evidence>
<gene>
    <name evidence="12" type="ORF">CVU83_00355</name>
</gene>
<keyword evidence="6 10" id="KW-1133">Transmembrane helix</keyword>